<dbReference type="SUPFAM" id="SSF53300">
    <property type="entry name" value="vWA-like"/>
    <property type="match status" value="1"/>
</dbReference>
<dbReference type="PANTHER" id="PTHR14905">
    <property type="entry name" value="NG37"/>
    <property type="match status" value="1"/>
</dbReference>
<feature type="domain" description="VWA7 N-terminal" evidence="7">
    <location>
        <begin position="89"/>
        <end position="311"/>
    </location>
</feature>
<evidence type="ECO:0000259" key="6">
    <source>
        <dbReference type="Pfam" id="PF25106"/>
    </source>
</evidence>
<feature type="chain" id="PRO_5034309952" evidence="5">
    <location>
        <begin position="33"/>
        <end position="589"/>
    </location>
</feature>
<feature type="region of interest" description="Disordered" evidence="4">
    <location>
        <begin position="244"/>
        <end position="265"/>
    </location>
</feature>
<evidence type="ECO:0000256" key="3">
    <source>
        <dbReference type="ARBA" id="ARBA00022729"/>
    </source>
</evidence>
<evidence type="ECO:0000313" key="9">
    <source>
        <dbReference type="RefSeq" id="XP_022338687.1"/>
    </source>
</evidence>
<feature type="domain" description="Hemicentin-1-like von Willebrand factor A" evidence="6">
    <location>
        <begin position="338"/>
        <end position="470"/>
    </location>
</feature>
<proteinExistence type="predicted"/>
<dbReference type="PANTHER" id="PTHR14905:SF7">
    <property type="entry name" value="VON WILLEBRAND FACTOR A DOMAIN-CONTAINING PROTEIN 7"/>
    <property type="match status" value="1"/>
</dbReference>
<evidence type="ECO:0000256" key="1">
    <source>
        <dbReference type="ARBA" id="ARBA00004613"/>
    </source>
</evidence>
<reference evidence="9" key="2">
    <citation type="submission" date="2025-08" db="UniProtKB">
        <authorList>
            <consortium name="RefSeq"/>
        </authorList>
    </citation>
    <scope>IDENTIFICATION</scope>
    <source>
        <tissue evidence="9">Whole sample</tissue>
    </source>
</reference>
<keyword evidence="8" id="KW-1185">Reference proteome</keyword>
<dbReference type="Proteomes" id="UP000694844">
    <property type="component" value="Chromosome 1"/>
</dbReference>
<dbReference type="KEGG" id="cvn:111134144"/>
<dbReference type="RefSeq" id="XP_022338687.1">
    <property type="nucleotide sequence ID" value="XM_022482979.1"/>
</dbReference>
<evidence type="ECO:0000256" key="2">
    <source>
        <dbReference type="ARBA" id="ARBA00022525"/>
    </source>
</evidence>
<name>A0A8B8EDE9_CRAVI</name>
<dbReference type="AlphaFoldDB" id="A0A8B8EDE9"/>
<organism evidence="8 9">
    <name type="scientific">Crassostrea virginica</name>
    <name type="common">Eastern oyster</name>
    <dbReference type="NCBI Taxonomy" id="6565"/>
    <lineage>
        <taxon>Eukaryota</taxon>
        <taxon>Metazoa</taxon>
        <taxon>Spiralia</taxon>
        <taxon>Lophotrochozoa</taxon>
        <taxon>Mollusca</taxon>
        <taxon>Bivalvia</taxon>
        <taxon>Autobranchia</taxon>
        <taxon>Pteriomorphia</taxon>
        <taxon>Ostreida</taxon>
        <taxon>Ostreoidea</taxon>
        <taxon>Ostreidae</taxon>
        <taxon>Crassostrea</taxon>
    </lineage>
</organism>
<feature type="signal peptide" evidence="5">
    <location>
        <begin position="1"/>
        <end position="32"/>
    </location>
</feature>
<dbReference type="OrthoDB" id="10043511at2759"/>
<dbReference type="InterPro" id="IPR052577">
    <property type="entry name" value="VWA7"/>
</dbReference>
<dbReference type="Pfam" id="PF25107">
    <property type="entry name" value="VWA7_N"/>
    <property type="match status" value="1"/>
</dbReference>
<dbReference type="InterPro" id="IPR056861">
    <property type="entry name" value="HMCN1-like_VWA"/>
</dbReference>
<reference evidence="8" key="1">
    <citation type="submission" date="2024-06" db="UniProtKB">
        <authorList>
            <consortium name="RefSeq"/>
        </authorList>
    </citation>
    <scope>NUCLEOTIDE SEQUENCE [LARGE SCALE GENOMIC DNA]</scope>
</reference>
<gene>
    <name evidence="9" type="primary">LOC111134144</name>
</gene>
<evidence type="ECO:0000313" key="8">
    <source>
        <dbReference type="Proteomes" id="UP000694844"/>
    </source>
</evidence>
<sequence>MTNRPPHTPISPINVSMLTWAVLAPLLYGVSAFIPNAFTPYITDQDFTHQDLTEQGILSAVAEYFESKPAPGKSTPPQAGSLTGITDITARKLFNAYYGSYVPETKLQSAIDDIVNSNSRVDNEHAAEAAWHFNGEQIAQGNDVLLRLRSDAFDALNVSQPNYATARNMIGQYLHVLQDFYSNTNWNEVNASTFYSDLGIPGKTLLPVAGSSEDTCKNCGQVLPCLFDPPILVTTKLTSGYRSGQDIVKPSKPTTDAQGKCSHGGKLDTSATTSAAVGGINKETNSALYSPLIQYHKAVSDMAIKHTKYFFSGQTYGLRAVFGDNKFEGLLQLHAGISLCFVIDTSVSTERDAIKQEIQKLMSSGSNPYNYILVYTNDGQTTPTVITKTNGNDILTAFGSINIGNNHSCTYSVLGIEAAATVAEYGSKIYVISDAVPRSDVTIRYIQALQSQKDLTISFLLTGQCKQKRSIGKWSLRPFTTRTITVASDIPRALVISHQYLVQSGDNWIPTAHPHSGQNIILSIRIHDPKAVLSLDVIEIANIRKSLTKLKRIPGIYLTSLSNFPKAENPNVFVEGLDKDRRHFRKRIA</sequence>
<dbReference type="InterPro" id="IPR056862">
    <property type="entry name" value="VWA7_N"/>
</dbReference>
<evidence type="ECO:0000259" key="7">
    <source>
        <dbReference type="Pfam" id="PF25107"/>
    </source>
</evidence>
<accession>A0A8B8EDE9</accession>
<protein>
    <submittedName>
        <fullName evidence="9">von Willebrand factor A domain-containing protein 7-like</fullName>
    </submittedName>
</protein>
<evidence type="ECO:0000256" key="5">
    <source>
        <dbReference type="SAM" id="SignalP"/>
    </source>
</evidence>
<evidence type="ECO:0000256" key="4">
    <source>
        <dbReference type="SAM" id="MobiDB-lite"/>
    </source>
</evidence>
<keyword evidence="2" id="KW-0964">Secreted</keyword>
<keyword evidence="3 5" id="KW-0732">Signal</keyword>
<dbReference type="Pfam" id="PF25106">
    <property type="entry name" value="VWA_4"/>
    <property type="match status" value="1"/>
</dbReference>
<comment type="subcellular location">
    <subcellularLocation>
        <location evidence="1">Secreted</location>
    </subcellularLocation>
</comment>
<dbReference type="InterPro" id="IPR036465">
    <property type="entry name" value="vWFA_dom_sf"/>
</dbReference>
<dbReference type="GeneID" id="111134144"/>